<protein>
    <submittedName>
        <fullName evidence="1">Uncharacterized protein</fullName>
    </submittedName>
</protein>
<evidence type="ECO:0000313" key="2">
    <source>
        <dbReference type="EMBL" id="ONM57991.1"/>
    </source>
</evidence>
<sequence length="27" mass="3082">MMLSFLVFDGELFFSLKFHGESVQKSG</sequence>
<reference evidence="1" key="1">
    <citation type="submission" date="2015-12" db="EMBL/GenBank/DDBJ databases">
        <title>Update maize B73 reference genome by single molecule sequencing technologies.</title>
        <authorList>
            <consortium name="Maize Genome Sequencing Project"/>
            <person name="Ware D."/>
        </authorList>
    </citation>
    <scope>NUCLEOTIDE SEQUENCE [LARGE SCALE GENOMIC DNA]</scope>
    <source>
        <tissue evidence="1">Seedling</tissue>
    </source>
</reference>
<dbReference type="AlphaFoldDB" id="A0A1D6ERX7"/>
<dbReference type="EMBL" id="CM007648">
    <property type="protein sequence ID" value="ONM22494.1"/>
    <property type="molecule type" value="Genomic_DNA"/>
</dbReference>
<accession>A0A1D6ERX7</accession>
<evidence type="ECO:0000313" key="1">
    <source>
        <dbReference type="EMBL" id="ONM22494.1"/>
    </source>
</evidence>
<name>A0A1D6ERX7_MAIZE</name>
<organism evidence="1">
    <name type="scientific">Zea mays</name>
    <name type="common">Maize</name>
    <dbReference type="NCBI Taxonomy" id="4577"/>
    <lineage>
        <taxon>Eukaryota</taxon>
        <taxon>Viridiplantae</taxon>
        <taxon>Streptophyta</taxon>
        <taxon>Embryophyta</taxon>
        <taxon>Tracheophyta</taxon>
        <taxon>Spermatophyta</taxon>
        <taxon>Magnoliopsida</taxon>
        <taxon>Liliopsida</taxon>
        <taxon>Poales</taxon>
        <taxon>Poaceae</taxon>
        <taxon>PACMAD clade</taxon>
        <taxon>Panicoideae</taxon>
        <taxon>Andropogonodae</taxon>
        <taxon>Andropogoneae</taxon>
        <taxon>Tripsacinae</taxon>
        <taxon>Zea</taxon>
    </lineage>
</organism>
<proteinExistence type="predicted"/>
<gene>
    <name evidence="1" type="ORF">ZEAMMB73_Zm00001d005983</name>
    <name evidence="2" type="ORF">ZEAMMB73_Zm00001d021681</name>
</gene>
<dbReference type="EMBL" id="CM007650">
    <property type="protein sequence ID" value="ONM57991.1"/>
    <property type="molecule type" value="Genomic_DNA"/>
</dbReference>